<organism evidence="1 2">
    <name type="scientific">Durusdinium trenchii</name>
    <dbReference type="NCBI Taxonomy" id="1381693"/>
    <lineage>
        <taxon>Eukaryota</taxon>
        <taxon>Sar</taxon>
        <taxon>Alveolata</taxon>
        <taxon>Dinophyceae</taxon>
        <taxon>Suessiales</taxon>
        <taxon>Symbiodiniaceae</taxon>
        <taxon>Durusdinium</taxon>
    </lineage>
</organism>
<evidence type="ECO:0000313" key="1">
    <source>
        <dbReference type="EMBL" id="CAK9042495.1"/>
    </source>
</evidence>
<dbReference type="Proteomes" id="UP001642484">
    <property type="component" value="Unassembled WGS sequence"/>
</dbReference>
<name>A0ABP0LTH8_9DINO</name>
<keyword evidence="2" id="KW-1185">Reference proteome</keyword>
<sequence length="256" mass="28846">MRAELCEAGVPKKHIAKALLPEPMPCPENLNMRFVRKFLSAFHWKQASRNTSGNYLASCLSGAIHGWREVVKEIQNGVHKWLILNLDQVWRQSLRFGKKVLVKGTQRAKQHDHMIARSDAFATARQSITAVTSCWSDGTRGPLGLCYPSGAFPQSEVDRFNQKYEGICYMFESESKSHFMTGNTFQTLLRGLLTPAYAIKRKALGLTIKDRGLLLTDAWSGFHCYKTGLNHAREAWCLSSNVKLPALQVRVPPLLD</sequence>
<evidence type="ECO:0000313" key="2">
    <source>
        <dbReference type="Proteomes" id="UP001642484"/>
    </source>
</evidence>
<reference evidence="1 2" key="1">
    <citation type="submission" date="2024-02" db="EMBL/GenBank/DDBJ databases">
        <authorList>
            <person name="Chen Y."/>
            <person name="Shah S."/>
            <person name="Dougan E. K."/>
            <person name="Thang M."/>
            <person name="Chan C."/>
        </authorList>
    </citation>
    <scope>NUCLEOTIDE SEQUENCE [LARGE SCALE GENOMIC DNA]</scope>
</reference>
<proteinExistence type="predicted"/>
<comment type="caution">
    <text evidence="1">The sequence shown here is derived from an EMBL/GenBank/DDBJ whole genome shotgun (WGS) entry which is preliminary data.</text>
</comment>
<dbReference type="EMBL" id="CAXAMN010014113">
    <property type="protein sequence ID" value="CAK9042495.1"/>
    <property type="molecule type" value="Genomic_DNA"/>
</dbReference>
<protein>
    <submittedName>
        <fullName evidence="1">Uncharacterized protein</fullName>
    </submittedName>
</protein>
<gene>
    <name evidence="1" type="ORF">CCMP2556_LOCUS22613</name>
</gene>
<accession>A0ABP0LTH8</accession>